<accession>A0AA39J8E6</accession>
<keyword evidence="2" id="KW-1185">Reference proteome</keyword>
<evidence type="ECO:0000313" key="1">
    <source>
        <dbReference type="EMBL" id="KAK0437355.1"/>
    </source>
</evidence>
<protein>
    <submittedName>
        <fullName evidence="1">Uncharacterized protein</fullName>
    </submittedName>
</protein>
<sequence>MSLNETGGHTSSGFLVLLVRTWLRIVSPLDDILAFVSRFWYRSLKARRRAMLICRADIIAERRVVLGSLLVMVMVVESNMLENNQTYSDFVDQESPKNEPVDQTRDPGGLPHGFAVLSRTVVVDEFIPDLRYSVHMFKVFLASRELCRKSDHPENELAMTIAKLVGAIRPGIEESQENGKKCHAIVPMNIKLPTKLPDLALSQIAPASRPKFKTATTRSYSSNPTVNMELVVYDETPFVGKVVYP</sequence>
<dbReference type="Proteomes" id="UP001175226">
    <property type="component" value="Unassembled WGS sequence"/>
</dbReference>
<gene>
    <name evidence="1" type="ORF">EV421DRAFT_1739073</name>
</gene>
<comment type="caution">
    <text evidence="1">The sequence shown here is derived from an EMBL/GenBank/DDBJ whole genome shotgun (WGS) entry which is preliminary data.</text>
</comment>
<organism evidence="1 2">
    <name type="scientific">Armillaria borealis</name>
    <dbReference type="NCBI Taxonomy" id="47425"/>
    <lineage>
        <taxon>Eukaryota</taxon>
        <taxon>Fungi</taxon>
        <taxon>Dikarya</taxon>
        <taxon>Basidiomycota</taxon>
        <taxon>Agaricomycotina</taxon>
        <taxon>Agaricomycetes</taxon>
        <taxon>Agaricomycetidae</taxon>
        <taxon>Agaricales</taxon>
        <taxon>Marasmiineae</taxon>
        <taxon>Physalacriaceae</taxon>
        <taxon>Armillaria</taxon>
    </lineage>
</organism>
<name>A0AA39J8E6_9AGAR</name>
<reference evidence="1" key="1">
    <citation type="submission" date="2023-06" db="EMBL/GenBank/DDBJ databases">
        <authorList>
            <consortium name="Lawrence Berkeley National Laboratory"/>
            <person name="Ahrendt S."/>
            <person name="Sahu N."/>
            <person name="Indic B."/>
            <person name="Wong-Bajracharya J."/>
            <person name="Merenyi Z."/>
            <person name="Ke H.-M."/>
            <person name="Monk M."/>
            <person name="Kocsube S."/>
            <person name="Drula E."/>
            <person name="Lipzen A."/>
            <person name="Balint B."/>
            <person name="Henrissat B."/>
            <person name="Andreopoulos B."/>
            <person name="Martin F.M."/>
            <person name="Harder C.B."/>
            <person name="Rigling D."/>
            <person name="Ford K.L."/>
            <person name="Foster G.D."/>
            <person name="Pangilinan J."/>
            <person name="Papanicolaou A."/>
            <person name="Barry K."/>
            <person name="LaButti K."/>
            <person name="Viragh M."/>
            <person name="Koriabine M."/>
            <person name="Yan M."/>
            <person name="Riley R."/>
            <person name="Champramary S."/>
            <person name="Plett K.L."/>
            <person name="Tsai I.J."/>
            <person name="Slot J."/>
            <person name="Sipos G."/>
            <person name="Plett J."/>
            <person name="Nagy L.G."/>
            <person name="Grigoriev I.V."/>
        </authorList>
    </citation>
    <scope>NUCLEOTIDE SEQUENCE</scope>
    <source>
        <strain evidence="1">FPL87.14</strain>
    </source>
</reference>
<dbReference type="AlphaFoldDB" id="A0AA39J8E6"/>
<dbReference type="EMBL" id="JAUEPT010000049">
    <property type="protein sequence ID" value="KAK0437355.1"/>
    <property type="molecule type" value="Genomic_DNA"/>
</dbReference>
<proteinExistence type="predicted"/>
<evidence type="ECO:0000313" key="2">
    <source>
        <dbReference type="Proteomes" id="UP001175226"/>
    </source>
</evidence>